<gene>
    <name evidence="1" type="ORF">CUNI_LOCUS11834</name>
</gene>
<comment type="caution">
    <text evidence="1">The sequence shown here is derived from an EMBL/GenBank/DDBJ whole genome shotgun (WGS) entry which is preliminary data.</text>
</comment>
<protein>
    <submittedName>
        <fullName evidence="1">Uncharacterized protein</fullName>
    </submittedName>
</protein>
<feature type="non-terminal residue" evidence="1">
    <location>
        <position position="102"/>
    </location>
</feature>
<keyword evidence="2" id="KW-1185">Reference proteome</keyword>
<dbReference type="Proteomes" id="UP000678393">
    <property type="component" value="Unassembled WGS sequence"/>
</dbReference>
<dbReference type="AlphaFoldDB" id="A0A8S3ZGQ7"/>
<proteinExistence type="predicted"/>
<organism evidence="1 2">
    <name type="scientific">Candidula unifasciata</name>
    <dbReference type="NCBI Taxonomy" id="100452"/>
    <lineage>
        <taxon>Eukaryota</taxon>
        <taxon>Metazoa</taxon>
        <taxon>Spiralia</taxon>
        <taxon>Lophotrochozoa</taxon>
        <taxon>Mollusca</taxon>
        <taxon>Gastropoda</taxon>
        <taxon>Heterobranchia</taxon>
        <taxon>Euthyneura</taxon>
        <taxon>Panpulmonata</taxon>
        <taxon>Eupulmonata</taxon>
        <taxon>Stylommatophora</taxon>
        <taxon>Helicina</taxon>
        <taxon>Helicoidea</taxon>
        <taxon>Geomitridae</taxon>
        <taxon>Candidula</taxon>
    </lineage>
</organism>
<dbReference type="EMBL" id="CAJHNH020002314">
    <property type="protein sequence ID" value="CAG5126276.1"/>
    <property type="molecule type" value="Genomic_DNA"/>
</dbReference>
<sequence length="102" mass="11162">PVINSTSLATPGTFSYVPLAQPLTTTFAPTVVSLPQPPTYYPPIIYWYQAPPVSPPPAISYYTTATNMAADLYAGPFLVVMRGLPMDVTVQDIVTYFQDFPE</sequence>
<feature type="non-terminal residue" evidence="1">
    <location>
        <position position="1"/>
    </location>
</feature>
<evidence type="ECO:0000313" key="1">
    <source>
        <dbReference type="EMBL" id="CAG5126276.1"/>
    </source>
</evidence>
<name>A0A8S3ZGQ7_9EUPU</name>
<evidence type="ECO:0000313" key="2">
    <source>
        <dbReference type="Proteomes" id="UP000678393"/>
    </source>
</evidence>
<accession>A0A8S3ZGQ7</accession>
<reference evidence="1" key="1">
    <citation type="submission" date="2021-04" db="EMBL/GenBank/DDBJ databases">
        <authorList>
            <consortium name="Molecular Ecology Group"/>
        </authorList>
    </citation>
    <scope>NUCLEOTIDE SEQUENCE</scope>
</reference>